<dbReference type="EMBL" id="CP101637">
    <property type="protein sequence ID" value="WMT81720.1"/>
    <property type="molecule type" value="Genomic_DNA"/>
</dbReference>
<dbReference type="Gene3D" id="2.60.40.1080">
    <property type="match status" value="3"/>
</dbReference>
<dbReference type="InterPro" id="IPR003343">
    <property type="entry name" value="Big_2"/>
</dbReference>
<keyword evidence="2" id="KW-0732">Signal</keyword>
<keyword evidence="1" id="KW-0175">Coiled coil</keyword>
<dbReference type="Pfam" id="PF02368">
    <property type="entry name" value="Big_2"/>
    <property type="match status" value="3"/>
</dbReference>
<sequence>MKKLKGKFLSLLMSLVFVFNVLCPVFASAENQTNQKLGYIEGKTPQGYVTLSIEKFTLGLGYIQEPIIVPYYEGDNGAKVVDRVLGSENYQATGDIENTFYISGIRDNDYRTENIPTYILEKLSSDPTSRKKEGWLCAFDYTQMSGWMYTVGNEFPNVGVSGYNPQNGDVMRWQFTVYGYGEDLGSSWGSIKTSNKDKLTTAVAKINSGDNKLSLLSNIKVRKAYDKANNVLTNMESTQDEVDNALKLLESSLKQLGINDNINKPSPSVDEAISSTGKFMINTVPEPAFGTGAGEWTVLSLARGNISVPENYYGDYYKRIEEKVKSVDGVLDKRKYTEYSRLILALSSIGKDARNVAGYNMVAPLADYQQVIWQGINGPIFALIALDTRGYEIPTVQEGKEQATRDKYIDYILSKEIKTGTDEAGGWALSGTTPDPDITAMALQALAPYKDNEKVAPFIERALTKLSNIQKENGGYASWGTVNSESIAQVIVALCELGIDPTTDTRFIKEKNWLLTAIMEFYCEGGGFKHILNGTANGMATDQAMYALVAYQRFLQGKNSLYDMTDVISMSLSDVTLQKNESKKLELNINGGFTPKDIYWSTDDDKIATVSQDGTIEGMGVGTTKVHAYVNGQTISCNVNVESKLTGVKLSKNELSLDLDKTSTLIANPDPVDSMGDTTVIWKSENESIAKVDKNGLVTAVGAGKTNIVAQIGEFTAKCSVTVNIPITKVTIDPSTAKIAINGTIKLSVITEPENSTVDKTVTWTTSSSSIATVDKNGVVTGKKSGTTNIYGKVGGKSAYCKVTVIGEDEETASSVIEKINTIVEVTLENKEEIEEIRNAYNSLTDEQKKYVTNLDKLLKAEETISNLEIEKVKTIISKIPDEITLNDEDTIKEARKAYDSLRKEQQELLNTDLTNNISKIKNAENTIISIKAVNKAFVDNVVKAINSINLSNGYSDKNKTDILSAKSMYDSLSENQKLLIDNSTVSKLNKYLEEIKELEISNFVSLVEKIQRPALEEDMDKVVTSISAHGNMDNSAKNNDKVKTAKATLDEIVLEIGKDNVNKENASTLTKDFLDLQLPLKSDRSTVEKAKMLINRYESLNSQSKKYFNANNSAKESYNKVIANLELIKKADEFDNKVKDASVIVTNKKQLEEAKLILSDFDKLSKDVQDYALTVDKINNLKNLVSKGESDLKVATKVDELISKIPSKITENDYKQVKEVKLAYDKLSKEQKNYVEKIDKLNSAVSQLKVEFDNNMTINNIKYNATTITGKGQGGAKVQAYVGNKLIGSSTVLADGTYSIKVPKQAGGTKITVKMIKDGYISQKLSKTVLKQIKIFTVNRIKPNDKLVTGKGISGAIVRVYSNNKEVGKITVDKNGKYSVKIPTQKLYDKINVKISKAGYYTEGKTTTVLNVFSKTLTANSIKSTSTKISGKGQPGATIRIYVNEKQIGKSVKVSKNGTYSISIPKQKKNTKITIKMSKTATTSVYKEIVVK</sequence>
<feature type="coiled-coil region" evidence="1">
    <location>
        <begin position="892"/>
        <end position="924"/>
    </location>
</feature>
<dbReference type="SUPFAM" id="SSF48239">
    <property type="entry name" value="Terpenoid cyclases/Protein prenyltransferases"/>
    <property type="match status" value="1"/>
</dbReference>
<evidence type="ECO:0000259" key="3">
    <source>
        <dbReference type="SMART" id="SM00635"/>
    </source>
</evidence>
<feature type="chain" id="PRO_5046448594" description="BIG2 domain-containing protein" evidence="2">
    <location>
        <begin position="30"/>
        <end position="1493"/>
    </location>
</feature>
<feature type="domain" description="BIG2" evidence="3">
    <location>
        <begin position="644"/>
        <end position="722"/>
    </location>
</feature>
<evidence type="ECO:0000256" key="1">
    <source>
        <dbReference type="SAM" id="Coils"/>
    </source>
</evidence>
<feature type="signal peptide" evidence="2">
    <location>
        <begin position="1"/>
        <end position="29"/>
    </location>
</feature>
<keyword evidence="5" id="KW-1185">Reference proteome</keyword>
<gene>
    <name evidence="4" type="ORF">TEMA_20680</name>
</gene>
<evidence type="ECO:0000313" key="4">
    <source>
        <dbReference type="EMBL" id="WMT81720.1"/>
    </source>
</evidence>
<dbReference type="RefSeq" id="WP_228103847.1">
    <property type="nucleotide sequence ID" value="NZ_CP101637.1"/>
</dbReference>
<dbReference type="Gene3D" id="2.60.40.10">
    <property type="entry name" value="Immunoglobulins"/>
    <property type="match status" value="3"/>
</dbReference>
<proteinExistence type="predicted"/>
<dbReference type="InterPro" id="IPR027954">
    <property type="entry name" value="Transcobalamin-like_C"/>
</dbReference>
<dbReference type="Proteomes" id="UP001235030">
    <property type="component" value="Chromosome"/>
</dbReference>
<feature type="domain" description="BIG2" evidence="3">
    <location>
        <begin position="726"/>
        <end position="804"/>
    </location>
</feature>
<dbReference type="SUPFAM" id="SSF49373">
    <property type="entry name" value="Invasin/intimin cell-adhesion fragments"/>
    <property type="match status" value="3"/>
</dbReference>
<organism evidence="4 5">
    <name type="scientific">Terrisporobacter mayombei</name>
    <dbReference type="NCBI Taxonomy" id="1541"/>
    <lineage>
        <taxon>Bacteria</taxon>
        <taxon>Bacillati</taxon>
        <taxon>Bacillota</taxon>
        <taxon>Clostridia</taxon>
        <taxon>Peptostreptococcales</taxon>
        <taxon>Peptostreptococcaceae</taxon>
        <taxon>Terrisporobacter</taxon>
    </lineage>
</organism>
<dbReference type="InterPro" id="IPR008930">
    <property type="entry name" value="Terpenoid_cyclase/PrenylTrfase"/>
</dbReference>
<evidence type="ECO:0000313" key="5">
    <source>
        <dbReference type="Proteomes" id="UP001235030"/>
    </source>
</evidence>
<dbReference type="SMART" id="SM00635">
    <property type="entry name" value="BID_2"/>
    <property type="match status" value="3"/>
</dbReference>
<protein>
    <recommendedName>
        <fullName evidence="3">BIG2 domain-containing protein</fullName>
    </recommendedName>
</protein>
<reference evidence="4 5" key="1">
    <citation type="submission" date="2022-07" db="EMBL/GenBank/DDBJ databases">
        <title>Genome sequence of Terrisporobacter mayombei DSM6539.</title>
        <authorList>
            <person name="Boeer T."/>
            <person name="Bengelsdorf F.R."/>
            <person name="Daniel R."/>
            <person name="Poehlein A."/>
        </authorList>
    </citation>
    <scope>NUCLEOTIDE SEQUENCE [LARGE SCALE GENOMIC DNA]</scope>
    <source>
        <strain evidence="4 5">DSM 6539</strain>
    </source>
</reference>
<dbReference type="Gene3D" id="1.50.10.20">
    <property type="match status" value="1"/>
</dbReference>
<dbReference type="Pfam" id="PF17936">
    <property type="entry name" value="Big_6"/>
    <property type="match status" value="3"/>
</dbReference>
<dbReference type="InterPro" id="IPR013783">
    <property type="entry name" value="Ig-like_fold"/>
</dbReference>
<dbReference type="InterPro" id="IPR008964">
    <property type="entry name" value="Invasin/intimin_cell_adhesion"/>
</dbReference>
<dbReference type="Pfam" id="PF14478">
    <property type="entry name" value="DUF4430"/>
    <property type="match status" value="1"/>
</dbReference>
<dbReference type="CDD" id="cd00688">
    <property type="entry name" value="ISOPREN_C2_like"/>
    <property type="match status" value="1"/>
</dbReference>
<evidence type="ECO:0000256" key="2">
    <source>
        <dbReference type="SAM" id="SignalP"/>
    </source>
</evidence>
<name>A0ABY9Q3A0_9FIRM</name>
<feature type="coiled-coil region" evidence="1">
    <location>
        <begin position="1218"/>
        <end position="1252"/>
    </location>
</feature>
<accession>A0ABY9Q3A0</accession>
<dbReference type="InterPro" id="IPR041498">
    <property type="entry name" value="Big_6"/>
</dbReference>
<feature type="domain" description="BIG2" evidence="3">
    <location>
        <begin position="566"/>
        <end position="638"/>
    </location>
</feature>